<evidence type="ECO:0000256" key="13">
    <source>
        <dbReference type="RuleBase" id="RU365017"/>
    </source>
</evidence>
<evidence type="ECO:0000256" key="6">
    <source>
        <dbReference type="ARBA" id="ARBA00023002"/>
    </source>
</evidence>
<evidence type="ECO:0000256" key="7">
    <source>
        <dbReference type="ARBA" id="ARBA00023004"/>
    </source>
</evidence>
<comment type="similarity">
    <text evidence="9 13">Belongs to the DyP-type peroxidase family.</text>
</comment>
<dbReference type="RefSeq" id="WP_146915307.1">
    <property type="nucleotide sequence ID" value="NZ_CP042430.1"/>
</dbReference>
<gene>
    <name evidence="16" type="primary">efeB</name>
    <name evidence="16" type="ORF">FSW04_00935</name>
</gene>
<evidence type="ECO:0000256" key="12">
    <source>
        <dbReference type="ARBA" id="ARBA00048856"/>
    </source>
</evidence>
<evidence type="ECO:0000313" key="17">
    <source>
        <dbReference type="Proteomes" id="UP000321805"/>
    </source>
</evidence>
<keyword evidence="17" id="KW-1185">Reference proteome</keyword>
<evidence type="ECO:0000259" key="15">
    <source>
        <dbReference type="Pfam" id="PF20628"/>
    </source>
</evidence>
<comment type="catalytic activity">
    <reaction evidence="12">
        <text>heme b + 2 H(+) = protoporphyrin IX + Fe(2+)</text>
        <dbReference type="Rhea" id="RHEA:22584"/>
        <dbReference type="ChEBI" id="CHEBI:15378"/>
        <dbReference type="ChEBI" id="CHEBI:29033"/>
        <dbReference type="ChEBI" id="CHEBI:57306"/>
        <dbReference type="ChEBI" id="CHEBI:60344"/>
        <dbReference type="EC" id="4.98.1.1"/>
    </reaction>
    <physiologicalReaction direction="left-to-right" evidence="12">
        <dbReference type="Rhea" id="RHEA:22585"/>
    </physiologicalReaction>
</comment>
<dbReference type="NCBIfam" id="TIGR01413">
    <property type="entry name" value="Dyp_perox_fam"/>
    <property type="match status" value="1"/>
</dbReference>
<dbReference type="Proteomes" id="UP000321805">
    <property type="component" value="Chromosome"/>
</dbReference>
<evidence type="ECO:0000256" key="11">
    <source>
        <dbReference type="ARBA" id="ARBA00033775"/>
    </source>
</evidence>
<dbReference type="SUPFAM" id="SSF54909">
    <property type="entry name" value="Dimeric alpha+beta barrel"/>
    <property type="match status" value="1"/>
</dbReference>
<dbReference type="AlphaFoldDB" id="A0A5B8TZY0"/>
<dbReference type="NCBIfam" id="TIGR01412">
    <property type="entry name" value="tat_substr_1"/>
    <property type="match status" value="1"/>
</dbReference>
<dbReference type="InterPro" id="IPR048328">
    <property type="entry name" value="Dyp_perox_C"/>
</dbReference>
<comment type="function">
    <text evidence="13">Involved in the recovery of exogenous heme iron. Extracts iron from heme while preserving the protoporphyrin ring intact.</text>
</comment>
<dbReference type="InterPro" id="IPR011008">
    <property type="entry name" value="Dimeric_a/b-barrel"/>
</dbReference>
<evidence type="ECO:0000256" key="4">
    <source>
        <dbReference type="ARBA" id="ARBA00022723"/>
    </source>
</evidence>
<organism evidence="16 17">
    <name type="scientific">Baekduia soli</name>
    <dbReference type="NCBI Taxonomy" id="496014"/>
    <lineage>
        <taxon>Bacteria</taxon>
        <taxon>Bacillati</taxon>
        <taxon>Actinomycetota</taxon>
        <taxon>Thermoleophilia</taxon>
        <taxon>Solirubrobacterales</taxon>
        <taxon>Baekduiaceae</taxon>
        <taxon>Baekduia</taxon>
    </lineage>
</organism>
<dbReference type="EC" id="1.11.1.-" evidence="13"/>
<evidence type="ECO:0000256" key="9">
    <source>
        <dbReference type="ARBA" id="ARBA00025737"/>
    </source>
</evidence>
<dbReference type="InterPro" id="IPR006314">
    <property type="entry name" value="Dyp_peroxidase"/>
</dbReference>
<evidence type="ECO:0000256" key="3">
    <source>
        <dbReference type="ARBA" id="ARBA00022617"/>
    </source>
</evidence>
<dbReference type="GO" id="GO:0020037">
    <property type="term" value="F:heme binding"/>
    <property type="evidence" value="ECO:0007669"/>
    <property type="project" value="InterPro"/>
</dbReference>
<evidence type="ECO:0000259" key="14">
    <source>
        <dbReference type="Pfam" id="PF04261"/>
    </source>
</evidence>
<dbReference type="PROSITE" id="PS51318">
    <property type="entry name" value="TAT"/>
    <property type="match status" value="1"/>
</dbReference>
<dbReference type="InterPro" id="IPR006311">
    <property type="entry name" value="TAT_signal"/>
</dbReference>
<reference evidence="16 17" key="1">
    <citation type="journal article" date="2018" name="J. Microbiol.">
        <title>Baekduia soli gen. nov., sp. nov., a novel bacterium isolated from the soil of Baekdu Mountain and proposal of a novel family name, Baekduiaceae fam. nov.</title>
        <authorList>
            <person name="An D.S."/>
            <person name="Siddiqi M.Z."/>
            <person name="Kim K.H."/>
            <person name="Yu H.S."/>
            <person name="Im W.T."/>
        </authorList>
    </citation>
    <scope>NUCLEOTIDE SEQUENCE [LARGE SCALE GENOMIC DNA]</scope>
    <source>
        <strain evidence="16 17">BR7-21</strain>
    </source>
</reference>
<dbReference type="GO" id="GO:0004325">
    <property type="term" value="F:ferrochelatase activity"/>
    <property type="evidence" value="ECO:0007669"/>
    <property type="project" value="UniProtKB-EC"/>
</dbReference>
<dbReference type="Pfam" id="PF04261">
    <property type="entry name" value="Dyp_perox_N"/>
    <property type="match status" value="1"/>
</dbReference>
<keyword evidence="8" id="KW-0456">Lyase</keyword>
<evidence type="ECO:0000256" key="8">
    <source>
        <dbReference type="ARBA" id="ARBA00023239"/>
    </source>
</evidence>
<evidence type="ECO:0000256" key="2">
    <source>
        <dbReference type="ARBA" id="ARBA00022559"/>
    </source>
</evidence>
<evidence type="ECO:0000256" key="1">
    <source>
        <dbReference type="ARBA" id="ARBA00004196"/>
    </source>
</evidence>
<evidence type="ECO:0000256" key="5">
    <source>
        <dbReference type="ARBA" id="ARBA00022729"/>
    </source>
</evidence>
<keyword evidence="6 13" id="KW-0560">Oxidoreductase</keyword>
<name>A0A5B8TZY0_9ACTN</name>
<evidence type="ECO:0000256" key="10">
    <source>
        <dbReference type="ARBA" id="ARBA00033771"/>
    </source>
</evidence>
<dbReference type="PROSITE" id="PS51404">
    <property type="entry name" value="DYP_PEROXIDASE"/>
    <property type="match status" value="1"/>
</dbReference>
<dbReference type="GO" id="GO:0004601">
    <property type="term" value="F:peroxidase activity"/>
    <property type="evidence" value="ECO:0007669"/>
    <property type="project" value="UniProtKB-KW"/>
</dbReference>
<keyword evidence="7 13" id="KW-0408">Iron</keyword>
<sequence length="402" mass="42161">MTLTRRALLRTGGAAGLAAATAGAGFVLGRETDAGGGPDHVVAFHGPHQAGIATAAQDRLHFAALDVEPGVTRADLRDLMARWTAASERLTRGLDVGAGASSAALAPPDDTGEAVGLSAANLTVTFGVGPSLFDDRFGLAGRRPAALGPLPALPGDALDRSRSDGDLCVQACADDPQVAFHAVRNLARLGRGVVTVRWSQLGFGRTSSTSTAQATPRNLMGFKDGTANVKAEDARAMDEAVWVGGRPDEPAWLRGGSYLVARRIRMLIEVWDRASLGDQEQTIGRHKRSGAPLGASDEFATLRPASLPPDSHVRLAHPDTNRGARLLRRGYSFTDGLEALGQLDAGLFFLAYMRDPSAFITLQNRLGTSDKLNEYIKHVGSGLWAVLPGVRPGAVLGSALLA</sequence>
<dbReference type="KEGG" id="bsol:FSW04_00935"/>
<keyword evidence="4 13" id="KW-0479">Metal-binding</keyword>
<dbReference type="PANTHER" id="PTHR30521">
    <property type="entry name" value="DEFERROCHELATASE/PEROXIDASE"/>
    <property type="match status" value="1"/>
</dbReference>
<evidence type="ECO:0000313" key="16">
    <source>
        <dbReference type="EMBL" id="QEC46281.1"/>
    </source>
</evidence>
<dbReference type="GO" id="GO:0030313">
    <property type="term" value="C:cell envelope"/>
    <property type="evidence" value="ECO:0007669"/>
    <property type="project" value="UniProtKB-SubCell"/>
</dbReference>
<keyword evidence="2 13" id="KW-0575">Peroxidase</keyword>
<dbReference type="GO" id="GO:0005829">
    <property type="term" value="C:cytosol"/>
    <property type="evidence" value="ECO:0007669"/>
    <property type="project" value="TreeGrafter"/>
</dbReference>
<comment type="cofactor">
    <cofactor evidence="13">
        <name>heme b</name>
        <dbReference type="ChEBI" id="CHEBI:60344"/>
    </cofactor>
    <text evidence="13">Binds 1 heme b (iron(II)-protoporphyrin IX) group non-covalently per subunit.</text>
</comment>
<dbReference type="InterPro" id="IPR048327">
    <property type="entry name" value="Dyp_perox_N"/>
</dbReference>
<proteinExistence type="inferred from homology"/>
<accession>A0A5B8TZY0</accession>
<keyword evidence="3 13" id="KW-0349">Heme</keyword>
<dbReference type="PANTHER" id="PTHR30521:SF4">
    <property type="entry name" value="DEFERROCHELATASE"/>
    <property type="match status" value="1"/>
</dbReference>
<dbReference type="Pfam" id="PF20628">
    <property type="entry name" value="Dyp_perox_C"/>
    <property type="match status" value="1"/>
</dbReference>
<dbReference type="GO" id="GO:0033212">
    <property type="term" value="P:iron import into cell"/>
    <property type="evidence" value="ECO:0007669"/>
    <property type="project" value="InterPro"/>
</dbReference>
<feature type="domain" description="Dyp-type peroxidase C-terminal" evidence="15">
    <location>
        <begin position="215"/>
        <end position="390"/>
    </location>
</feature>
<feature type="domain" description="Dyp-type peroxidase N-terminal" evidence="14">
    <location>
        <begin position="49"/>
        <end position="203"/>
    </location>
</feature>
<dbReference type="InterPro" id="IPR006313">
    <property type="entry name" value="EfeB/EfeN"/>
</dbReference>
<protein>
    <recommendedName>
        <fullName evidence="10 13">Deferrochelatase</fullName>
        <ecNumber evidence="13">1.11.1.-</ecNumber>
    </recommendedName>
    <alternativeName>
        <fullName evidence="11 13">Peroxidase EfeB</fullName>
    </alternativeName>
</protein>
<dbReference type="EMBL" id="CP042430">
    <property type="protein sequence ID" value="QEC46281.1"/>
    <property type="molecule type" value="Genomic_DNA"/>
</dbReference>
<dbReference type="OrthoDB" id="9781066at2"/>
<comment type="subcellular location">
    <subcellularLocation>
        <location evidence="1">Cell envelope</location>
    </subcellularLocation>
</comment>
<keyword evidence="5" id="KW-0732">Signal</keyword>
<dbReference type="GO" id="GO:0046872">
    <property type="term" value="F:metal ion binding"/>
    <property type="evidence" value="ECO:0007669"/>
    <property type="project" value="UniProtKB-KW"/>
</dbReference>